<keyword evidence="2" id="KW-0238">DNA-binding</keyword>
<dbReference type="GO" id="GO:0003700">
    <property type="term" value="F:DNA-binding transcription factor activity"/>
    <property type="evidence" value="ECO:0007669"/>
    <property type="project" value="InterPro"/>
</dbReference>
<dbReference type="InterPro" id="IPR018060">
    <property type="entry name" value="HTH_AraC"/>
</dbReference>
<organism evidence="5 6">
    <name type="scientific">Acinetobacter albensis</name>
    <dbReference type="NCBI Taxonomy" id="1673609"/>
    <lineage>
        <taxon>Bacteria</taxon>
        <taxon>Pseudomonadati</taxon>
        <taxon>Pseudomonadota</taxon>
        <taxon>Gammaproteobacteria</taxon>
        <taxon>Moraxellales</taxon>
        <taxon>Moraxellaceae</taxon>
        <taxon>Acinetobacter</taxon>
    </lineage>
</organism>
<dbReference type="Pfam" id="PF14525">
    <property type="entry name" value="AraC_binding_2"/>
    <property type="match status" value="1"/>
</dbReference>
<dbReference type="SMART" id="SM00342">
    <property type="entry name" value="HTH_ARAC"/>
    <property type="match status" value="1"/>
</dbReference>
<evidence type="ECO:0000313" key="6">
    <source>
        <dbReference type="Proteomes" id="UP000243661"/>
    </source>
</evidence>
<dbReference type="InterPro" id="IPR050204">
    <property type="entry name" value="AraC_XylS_family_regulators"/>
</dbReference>
<dbReference type="PANTHER" id="PTHR46796:SF12">
    <property type="entry name" value="HTH-TYPE DNA-BINDING TRANSCRIPTIONAL ACTIVATOR EUTR"/>
    <property type="match status" value="1"/>
</dbReference>
<dbReference type="AlphaFoldDB" id="A0A1C4GS70"/>
<sequence>MFDSGKYENWLPKKFFAHFHQSKDVLDWTMKANGPHHLHIPDPQKIDFFHEGIQIGETTFGVIRYSTLVNIHIDNLKHCYIFNVPLEGIQEIKINTSTIYSSCDVAAIFSPDQPFSMVLEQDCQKQMIRIPRKNMENHLMRMLGYKITQPLIFDIQAPMQGSIKKWFNLAMSFQDFLLENNTLIDFQSIWTNFENNLISILLNSQPHNYSLELERRLQGKPSYLNHIESLYKENLSQPLKLSELEKMLGISRERLYRDFHTYFGQSPVAYLRNLRFEETYKRLKEIKTWENVSSIAMDCGFQQLGRFSQEYKTRFGEFPSDTLKNNK</sequence>
<dbReference type="RefSeq" id="WP_092717763.1">
    <property type="nucleotide sequence ID" value="NZ_FMBK01000002.1"/>
</dbReference>
<dbReference type="InterPro" id="IPR009057">
    <property type="entry name" value="Homeodomain-like_sf"/>
</dbReference>
<evidence type="ECO:0000313" key="5">
    <source>
        <dbReference type="EMBL" id="SCC71019.1"/>
    </source>
</evidence>
<dbReference type="Gene3D" id="1.10.10.60">
    <property type="entry name" value="Homeodomain-like"/>
    <property type="match status" value="1"/>
</dbReference>
<gene>
    <name evidence="5" type="ORF">GA0116959_102113</name>
</gene>
<evidence type="ECO:0000256" key="3">
    <source>
        <dbReference type="ARBA" id="ARBA00023163"/>
    </source>
</evidence>
<dbReference type="InterPro" id="IPR035418">
    <property type="entry name" value="AraC-bd_2"/>
</dbReference>
<name>A0A1C4GS70_9GAMM</name>
<reference evidence="5 6" key="1">
    <citation type="submission" date="2016-08" db="EMBL/GenBank/DDBJ databases">
        <authorList>
            <person name="Seilhamer J.J."/>
        </authorList>
    </citation>
    <scope>NUCLEOTIDE SEQUENCE [LARGE SCALE GENOMIC DNA]</scope>
    <source>
        <strain evidence="5 6">ANC 4874</strain>
    </source>
</reference>
<evidence type="ECO:0000256" key="2">
    <source>
        <dbReference type="ARBA" id="ARBA00023125"/>
    </source>
</evidence>
<accession>A0A1C4GS70</accession>
<dbReference type="GO" id="GO:0043565">
    <property type="term" value="F:sequence-specific DNA binding"/>
    <property type="evidence" value="ECO:0007669"/>
    <property type="project" value="InterPro"/>
</dbReference>
<dbReference type="Pfam" id="PF12833">
    <property type="entry name" value="HTH_18"/>
    <property type="match status" value="1"/>
</dbReference>
<dbReference type="SUPFAM" id="SSF46689">
    <property type="entry name" value="Homeodomain-like"/>
    <property type="match status" value="1"/>
</dbReference>
<feature type="domain" description="HTH araC/xylS-type" evidence="4">
    <location>
        <begin position="225"/>
        <end position="325"/>
    </location>
</feature>
<dbReference type="OrthoDB" id="9023142at2"/>
<dbReference type="PANTHER" id="PTHR46796">
    <property type="entry name" value="HTH-TYPE TRANSCRIPTIONAL ACTIVATOR RHAS-RELATED"/>
    <property type="match status" value="1"/>
</dbReference>
<dbReference type="Proteomes" id="UP000243661">
    <property type="component" value="Unassembled WGS sequence"/>
</dbReference>
<proteinExistence type="predicted"/>
<dbReference type="EMBL" id="FMBK01000002">
    <property type="protein sequence ID" value="SCC71019.1"/>
    <property type="molecule type" value="Genomic_DNA"/>
</dbReference>
<evidence type="ECO:0000259" key="4">
    <source>
        <dbReference type="PROSITE" id="PS01124"/>
    </source>
</evidence>
<evidence type="ECO:0000256" key="1">
    <source>
        <dbReference type="ARBA" id="ARBA00023015"/>
    </source>
</evidence>
<dbReference type="PROSITE" id="PS01124">
    <property type="entry name" value="HTH_ARAC_FAMILY_2"/>
    <property type="match status" value="1"/>
</dbReference>
<keyword evidence="3" id="KW-0804">Transcription</keyword>
<protein>
    <submittedName>
        <fullName evidence="5">AraC-binding-like domain-containing protein</fullName>
    </submittedName>
</protein>
<keyword evidence="1" id="KW-0805">Transcription regulation</keyword>